<reference evidence="2 3" key="1">
    <citation type="submission" date="2017-05" db="EMBL/GenBank/DDBJ databases">
        <title>De novo genome assembly of Deniococcus indicus strain DR1.</title>
        <authorList>
            <person name="Chauhan D."/>
            <person name="Yennamalli R.M."/>
            <person name="Priyadarshini R."/>
        </authorList>
    </citation>
    <scope>NUCLEOTIDE SEQUENCE [LARGE SCALE GENOMIC DNA]</scope>
    <source>
        <strain evidence="2 3">DR1</strain>
    </source>
</reference>
<accession>A0A246BII2</accession>
<proteinExistence type="predicted"/>
<dbReference type="Proteomes" id="UP000197208">
    <property type="component" value="Unassembled WGS sequence"/>
</dbReference>
<evidence type="ECO:0000313" key="2">
    <source>
        <dbReference type="EMBL" id="OWL95064.1"/>
    </source>
</evidence>
<dbReference type="AlphaFoldDB" id="A0A246BII2"/>
<evidence type="ECO:0000256" key="1">
    <source>
        <dbReference type="SAM" id="SignalP"/>
    </source>
</evidence>
<feature type="chain" id="PRO_5012128273" description="Lipoprotein" evidence="1">
    <location>
        <begin position="25"/>
        <end position="161"/>
    </location>
</feature>
<dbReference type="OrthoDB" id="73057at2"/>
<dbReference type="EMBL" id="NHMK01000020">
    <property type="protein sequence ID" value="OWL95064.1"/>
    <property type="molecule type" value="Genomic_DNA"/>
</dbReference>
<protein>
    <recommendedName>
        <fullName evidence="4">Lipoprotein</fullName>
    </recommendedName>
</protein>
<dbReference type="PROSITE" id="PS51257">
    <property type="entry name" value="PROKAR_LIPOPROTEIN"/>
    <property type="match status" value="1"/>
</dbReference>
<keyword evidence="3" id="KW-1185">Reference proteome</keyword>
<feature type="signal peptide" evidence="1">
    <location>
        <begin position="1"/>
        <end position="24"/>
    </location>
</feature>
<keyword evidence="1" id="KW-0732">Signal</keyword>
<dbReference type="RefSeq" id="WP_088249152.1">
    <property type="nucleotide sequence ID" value="NZ_BNAM01000003.1"/>
</dbReference>
<comment type="caution">
    <text evidence="2">The sequence shown here is derived from an EMBL/GenBank/DDBJ whole genome shotgun (WGS) entry which is preliminary data.</text>
</comment>
<sequence>MPIRRLTALLLPALFLPALLGSCALLNDPRSSFNAGQTWIVTGQDGPISLRTVARTGLFSDEIATDRTKLFWQDRPVPKLTTNQTGLFAARILFPNTAPVITREPQSGETMIVWNAGQPGALYTCLIRDGGPPRTHVYGDLIRSYLQQDTPLGQCEAVLQD</sequence>
<evidence type="ECO:0000313" key="3">
    <source>
        <dbReference type="Proteomes" id="UP000197208"/>
    </source>
</evidence>
<gene>
    <name evidence="2" type="ORF">CBQ26_13505</name>
</gene>
<evidence type="ECO:0008006" key="4">
    <source>
        <dbReference type="Google" id="ProtNLM"/>
    </source>
</evidence>
<organism evidence="2 3">
    <name type="scientific">Deinococcus indicus</name>
    <dbReference type="NCBI Taxonomy" id="223556"/>
    <lineage>
        <taxon>Bacteria</taxon>
        <taxon>Thermotogati</taxon>
        <taxon>Deinococcota</taxon>
        <taxon>Deinococci</taxon>
        <taxon>Deinococcales</taxon>
        <taxon>Deinococcaceae</taxon>
        <taxon>Deinococcus</taxon>
    </lineage>
</organism>
<name>A0A246BII2_9DEIO</name>